<feature type="region of interest" description="Disordered" evidence="1">
    <location>
        <begin position="1"/>
        <end position="150"/>
    </location>
</feature>
<dbReference type="Proteomes" id="UP000729402">
    <property type="component" value="Unassembled WGS sequence"/>
</dbReference>
<evidence type="ECO:0000313" key="3">
    <source>
        <dbReference type="Proteomes" id="UP000729402"/>
    </source>
</evidence>
<organism evidence="2 3">
    <name type="scientific">Zizania palustris</name>
    <name type="common">Northern wild rice</name>
    <dbReference type="NCBI Taxonomy" id="103762"/>
    <lineage>
        <taxon>Eukaryota</taxon>
        <taxon>Viridiplantae</taxon>
        <taxon>Streptophyta</taxon>
        <taxon>Embryophyta</taxon>
        <taxon>Tracheophyta</taxon>
        <taxon>Spermatophyta</taxon>
        <taxon>Magnoliopsida</taxon>
        <taxon>Liliopsida</taxon>
        <taxon>Poales</taxon>
        <taxon>Poaceae</taxon>
        <taxon>BOP clade</taxon>
        <taxon>Oryzoideae</taxon>
        <taxon>Oryzeae</taxon>
        <taxon>Zizaniinae</taxon>
        <taxon>Zizania</taxon>
    </lineage>
</organism>
<reference evidence="2" key="1">
    <citation type="journal article" date="2021" name="bioRxiv">
        <title>Whole Genome Assembly and Annotation of Northern Wild Rice, Zizania palustris L., Supports a Whole Genome Duplication in the Zizania Genus.</title>
        <authorList>
            <person name="Haas M."/>
            <person name="Kono T."/>
            <person name="Macchietto M."/>
            <person name="Millas R."/>
            <person name="McGilp L."/>
            <person name="Shao M."/>
            <person name="Duquette J."/>
            <person name="Hirsch C.N."/>
            <person name="Kimball J."/>
        </authorList>
    </citation>
    <scope>NUCLEOTIDE SEQUENCE</scope>
    <source>
        <tissue evidence="2">Fresh leaf tissue</tissue>
    </source>
</reference>
<reference evidence="2" key="2">
    <citation type="submission" date="2021-02" db="EMBL/GenBank/DDBJ databases">
        <authorList>
            <person name="Kimball J.A."/>
            <person name="Haas M.W."/>
            <person name="Macchietto M."/>
            <person name="Kono T."/>
            <person name="Duquette J."/>
            <person name="Shao M."/>
        </authorList>
    </citation>
    <scope>NUCLEOTIDE SEQUENCE</scope>
    <source>
        <tissue evidence="2">Fresh leaf tissue</tissue>
    </source>
</reference>
<evidence type="ECO:0000313" key="2">
    <source>
        <dbReference type="EMBL" id="KAG8077084.1"/>
    </source>
</evidence>
<gene>
    <name evidence="2" type="ORF">GUJ93_ZPchr0006g42368</name>
</gene>
<dbReference type="AlphaFoldDB" id="A0A8J5T291"/>
<proteinExistence type="predicted"/>
<feature type="compositionally biased region" description="Basic and acidic residues" evidence="1">
    <location>
        <begin position="98"/>
        <end position="107"/>
    </location>
</feature>
<evidence type="ECO:0000256" key="1">
    <source>
        <dbReference type="SAM" id="MobiDB-lite"/>
    </source>
</evidence>
<keyword evidence="3" id="KW-1185">Reference proteome</keyword>
<feature type="compositionally biased region" description="Acidic residues" evidence="1">
    <location>
        <begin position="18"/>
        <end position="29"/>
    </location>
</feature>
<protein>
    <submittedName>
        <fullName evidence="2">Uncharacterized protein</fullName>
    </submittedName>
</protein>
<accession>A0A8J5T291</accession>
<dbReference type="EMBL" id="JAAALK010000283">
    <property type="protein sequence ID" value="KAG8077084.1"/>
    <property type="molecule type" value="Genomic_DNA"/>
</dbReference>
<name>A0A8J5T291_ZIZPA</name>
<sequence>MKTHEAQGKKRWKVVKEADDEYSDREWEDVEGRSSGPLCPSQVESEERRAAGLPDPQAQARAGPSRRTGARRRNLTLGQARGGASSRVSRHAVGAGTRRHELTREQARGGLSRRAAVGSGTRWREQAREGLAGGRIRRRGGAKNPSSDTM</sequence>
<comment type="caution">
    <text evidence="2">The sequence shown here is derived from an EMBL/GenBank/DDBJ whole genome shotgun (WGS) entry which is preliminary data.</text>
</comment>